<comment type="caution">
    <text evidence="3">The sequence shown here is derived from an EMBL/GenBank/DDBJ whole genome shotgun (WGS) entry which is preliminary data.</text>
</comment>
<evidence type="ECO:0000256" key="2">
    <source>
        <dbReference type="SAM" id="SignalP"/>
    </source>
</evidence>
<sequence>MLAASAALAAGGALLPSSAFAAPAAPHAGAVATVEASNQQHLPIGKDKNKVTISITTTKSVSSKVLDDGRVKITTTTTTITVKKNGKGQVISKKIEKKTVVKFVNTNNNNGNNNNGNGNGNGNGNNNGNGNDK</sequence>
<reference evidence="3 4" key="1">
    <citation type="journal article" date="2014" name="Int. J. Syst. Evol. Microbiol.">
        <title>Complete genome sequence of Corynebacterium casei LMG S-19264T (=DSM 44701T), isolated from a smear-ripened cheese.</title>
        <authorList>
            <consortium name="US DOE Joint Genome Institute (JGI-PGF)"/>
            <person name="Walter F."/>
            <person name="Albersmeier A."/>
            <person name="Kalinowski J."/>
            <person name="Ruckert C."/>
        </authorList>
    </citation>
    <scope>NUCLEOTIDE SEQUENCE [LARGE SCALE GENOMIC DNA]</scope>
    <source>
        <strain evidence="3 4">CGMCC 4.7111</strain>
    </source>
</reference>
<keyword evidence="2" id="KW-0732">Signal</keyword>
<feature type="signal peptide" evidence="2">
    <location>
        <begin position="1"/>
        <end position="21"/>
    </location>
</feature>
<feature type="compositionally biased region" description="Low complexity" evidence="1">
    <location>
        <begin position="107"/>
        <end position="116"/>
    </location>
</feature>
<proteinExistence type="predicted"/>
<organism evidence="3 4">
    <name type="scientific">Streptomyces albiflavescens</name>
    <dbReference type="NCBI Taxonomy" id="1623582"/>
    <lineage>
        <taxon>Bacteria</taxon>
        <taxon>Bacillati</taxon>
        <taxon>Actinomycetota</taxon>
        <taxon>Actinomycetes</taxon>
        <taxon>Kitasatosporales</taxon>
        <taxon>Streptomycetaceae</taxon>
        <taxon>Streptomyces</taxon>
    </lineage>
</organism>
<evidence type="ECO:0000313" key="3">
    <source>
        <dbReference type="EMBL" id="GGN95403.1"/>
    </source>
</evidence>
<keyword evidence="4" id="KW-1185">Reference proteome</keyword>
<feature type="region of interest" description="Disordered" evidence="1">
    <location>
        <begin position="105"/>
        <end position="133"/>
    </location>
</feature>
<name>A0A917YG27_9ACTN</name>
<evidence type="ECO:0000313" key="4">
    <source>
        <dbReference type="Proteomes" id="UP000600365"/>
    </source>
</evidence>
<dbReference type="Proteomes" id="UP000600365">
    <property type="component" value="Unassembled WGS sequence"/>
</dbReference>
<gene>
    <name evidence="3" type="ORF">GCM10011579_095930</name>
</gene>
<dbReference type="EMBL" id="BMMM01000032">
    <property type="protein sequence ID" value="GGN95403.1"/>
    <property type="molecule type" value="Genomic_DNA"/>
</dbReference>
<protein>
    <submittedName>
        <fullName evidence="3">Uncharacterized protein</fullName>
    </submittedName>
</protein>
<dbReference type="AlphaFoldDB" id="A0A917YG27"/>
<feature type="compositionally biased region" description="Gly residues" evidence="1">
    <location>
        <begin position="117"/>
        <end position="127"/>
    </location>
</feature>
<accession>A0A917YG27</accession>
<evidence type="ECO:0000256" key="1">
    <source>
        <dbReference type="SAM" id="MobiDB-lite"/>
    </source>
</evidence>
<feature type="chain" id="PRO_5037391297" evidence="2">
    <location>
        <begin position="22"/>
        <end position="133"/>
    </location>
</feature>